<keyword evidence="6 15" id="KW-0347">Helicase</keyword>
<keyword evidence="1 15" id="KW-0540">Nuclease</keyword>
<keyword evidence="4 15" id="KW-0227">DNA damage</keyword>
<reference evidence="19 20" key="1">
    <citation type="submission" date="2013-03" db="EMBL/GenBank/DDBJ databases">
        <title>Salinisphaera dokdonensis CL-ES53 Genome Sequencing.</title>
        <authorList>
            <person name="Li C."/>
            <person name="Lai Q."/>
            <person name="Shao Z."/>
        </authorList>
    </citation>
    <scope>NUCLEOTIDE SEQUENCE [LARGE SCALE GENOMIC DNA]</scope>
    <source>
        <strain evidence="19 20">CL-ES53</strain>
    </source>
</reference>
<feature type="binding site" evidence="15">
    <location>
        <position position="1130"/>
    </location>
    <ligand>
        <name>Mg(2+)</name>
        <dbReference type="ChEBI" id="CHEBI:18420"/>
    </ligand>
</feature>
<dbReference type="Pfam" id="PF13361">
    <property type="entry name" value="UvrD_C"/>
    <property type="match status" value="1"/>
</dbReference>
<feature type="binding site" evidence="16">
    <location>
        <begin position="22"/>
        <end position="29"/>
    </location>
    <ligand>
        <name>ATP</name>
        <dbReference type="ChEBI" id="CHEBI:30616"/>
    </ligand>
</feature>
<evidence type="ECO:0000256" key="14">
    <source>
        <dbReference type="ARBA" id="ARBA00048988"/>
    </source>
</evidence>
<dbReference type="Pfam" id="PF00580">
    <property type="entry name" value="UvrD-helicase"/>
    <property type="match status" value="1"/>
</dbReference>
<feature type="binding site" evidence="15">
    <location>
        <position position="990"/>
    </location>
    <ligand>
        <name>Mg(2+)</name>
        <dbReference type="ChEBI" id="CHEBI:18420"/>
    </ligand>
</feature>
<dbReference type="SUPFAM" id="SSF52540">
    <property type="entry name" value="P-loop containing nucleoside triphosphate hydrolases"/>
    <property type="match status" value="1"/>
</dbReference>
<proteinExistence type="inferred from homology"/>
<evidence type="ECO:0000259" key="17">
    <source>
        <dbReference type="PROSITE" id="PS51198"/>
    </source>
</evidence>
<gene>
    <name evidence="15" type="primary">recB</name>
    <name evidence="19" type="ORF">SADO_15024</name>
</gene>
<dbReference type="PROSITE" id="PS51198">
    <property type="entry name" value="UVRD_HELICASE_ATP_BIND"/>
    <property type="match status" value="1"/>
</dbReference>
<feature type="domain" description="UvrD-like helicase C-terminal" evidence="18">
    <location>
        <begin position="498"/>
        <end position="775"/>
    </location>
</feature>
<evidence type="ECO:0000256" key="1">
    <source>
        <dbReference type="ARBA" id="ARBA00022722"/>
    </source>
</evidence>
<comment type="domain">
    <text evidence="15">The C-terminal domain has nuclease activity and interacts with RecD. It interacts with RecA, facilitating its loading onto ssDNA.</text>
</comment>
<dbReference type="InterPro" id="IPR000212">
    <property type="entry name" value="DNA_helicase_UvrD/REP"/>
</dbReference>
<evidence type="ECO:0000256" key="5">
    <source>
        <dbReference type="ARBA" id="ARBA00022801"/>
    </source>
</evidence>
<dbReference type="InterPro" id="IPR038726">
    <property type="entry name" value="PDDEXK_AddAB-type"/>
</dbReference>
<dbReference type="SUPFAM" id="SSF52980">
    <property type="entry name" value="Restriction endonuclease-like"/>
    <property type="match status" value="1"/>
</dbReference>
<comment type="similarity">
    <text evidence="15">Belongs to the helicase family. UvrD subfamily.</text>
</comment>
<keyword evidence="5 15" id="KW-0378">Hydrolase</keyword>
<accession>A0ABV2B3Y4</accession>
<comment type="catalytic activity">
    <reaction evidence="15">
        <text>Exonucleolytic cleavage (in the presence of ATP) in either 5'- to 3'- or 3'- to 5'-direction to yield 5'-phosphooligonucleotides.</text>
        <dbReference type="EC" id="3.1.11.5"/>
    </reaction>
</comment>
<evidence type="ECO:0000256" key="9">
    <source>
        <dbReference type="ARBA" id="ARBA00022842"/>
    </source>
</evidence>
<evidence type="ECO:0000256" key="11">
    <source>
        <dbReference type="ARBA" id="ARBA00023204"/>
    </source>
</evidence>
<evidence type="ECO:0000256" key="4">
    <source>
        <dbReference type="ARBA" id="ARBA00022763"/>
    </source>
</evidence>
<evidence type="ECO:0000256" key="16">
    <source>
        <dbReference type="PROSITE-ProRule" id="PRU00560"/>
    </source>
</evidence>
<keyword evidence="3 15" id="KW-0547">Nucleotide-binding</keyword>
<keyword evidence="7 15" id="KW-0269">Exonuclease</keyword>
<evidence type="ECO:0000256" key="10">
    <source>
        <dbReference type="ARBA" id="ARBA00023125"/>
    </source>
</evidence>
<dbReference type="PROSITE" id="PS51217">
    <property type="entry name" value="UVRD_HELICASE_CTER"/>
    <property type="match status" value="1"/>
</dbReference>
<evidence type="ECO:0000256" key="7">
    <source>
        <dbReference type="ARBA" id="ARBA00022839"/>
    </source>
</evidence>
<dbReference type="Pfam" id="PF12705">
    <property type="entry name" value="PDDEXK_1"/>
    <property type="match status" value="1"/>
</dbReference>
<comment type="catalytic activity">
    <reaction evidence="13 15">
        <text>Couples ATP hydrolysis with the unwinding of duplex DNA by translocating in the 3'-5' direction.</text>
        <dbReference type="EC" id="5.6.2.4"/>
    </reaction>
</comment>
<comment type="miscellaneous">
    <text evidence="15">In the RecBCD complex, RecB has a slow 3'-5' helicase, an exonuclease activity and loads RecA onto ssDNA, RecD has a fast 5'-3' helicase activity, while RecC stimulates the ATPase and processivity of the RecB helicase and contributes to recognition of the Chi site.</text>
</comment>
<feature type="region of interest" description="Nuclease activity, interacts with RecD and RecA" evidence="15">
    <location>
        <begin position="927"/>
        <end position="1229"/>
    </location>
</feature>
<feature type="binding site" evidence="15">
    <location>
        <position position="1117"/>
    </location>
    <ligand>
        <name>Mg(2+)</name>
        <dbReference type="ChEBI" id="CHEBI:18420"/>
    </ligand>
</feature>
<dbReference type="Gene3D" id="1.10.3170.10">
    <property type="entry name" value="Recbcd, chain B, domain 2"/>
    <property type="match status" value="1"/>
</dbReference>
<sequence length="1229" mass="133283">MTAPQPFEAASLPLSGLRLIEASAGTGKTFSLAGLYLRLIVEENASVRDILVMTFTRAATQELRERIRARLADAARIAYAPEHAVAGNAEHEFTQQILATRDEEPIALARRLADAAARVDEATIVTIHGFAQRAANENAFESALAFDRGEAIDDPSIFREAAADYWREHVFGTGDAAGDVLALWPTPDALHATIAPVLARPHVELAGIDDKQIADLHKQLVDSWPGTSKPLAKALTEAFEADALLKSEALYKTLAAEEDLAATIDALDARICAAIDAGDVPALPEWLTLLAAPSSQFKKAAKFQEYAAPLDELPALGVLAELQPLARLLAIRKAVAAVRARAALRKIERRQYSYDDLIAALHDALTAPATGDALADALHARWPFALVDEFQDTDPLQYASLRRIYLDRPREHGALLLIGDPKQAIYGFRGGDIYAYLAAARAAGDARYTLTTNFRSIPTVLEAIQALYQLPNKDPFVVPQIDFPAVKAGRKAGDKRIVMRDGAGDDSVDHGGGEIPALTVWELQGGVQVLKNGKRKNPPKGDDNARLVNETIARIGQLLDGQSAHWQSTDGTTQPIAARDIAVLVNNHREATTLQAALAQRGIMAVCQHRDSVFASEEANELRLILRAMAAPDDAMAVRAAQPTALLGKRLGDLIALADDDHAMQLAIERFQLLHEAWSARGVLTALERLFMEAAPGLLALTDGERRMSNYLQLGELLAGAESECFGMASVVRWLDDHIAAALDGQSSTVDDESQLRLESDADLVRISTVHAAKGLQYPIVFLPFALWLGTAGAPDKPPLIFHDKAGHARIDLVGTAEANKAQAVTEARSEALRLLYVALTRAEQAVIVGWREPDDYGNSGALADLLQRDGGPASAALDRLTRDHADAVTVAPINIAEPPPRITHRAPLDADTLVQARDDLPTARPRWSTYSFSRLAHAPTDSKPAELPEPGAEDELTAAPTEVVGDEAEGTLPALDARLSGVRFGSAVHDILEEWIANDRRERWPAPGEALTEEQYQFVEKRLRQYALIAEDKADPRIADTADLVARTAHTPLPQIGPLAALEAEHTLAEMGFMLRLRGNRLGVLVDTLRSAGYLPAALGGHPMQTLYGLMQGFVDLVVEVDGRYFILDYKTNRLGDTPAAYGEAALERAIGQAHYDLQYLIYTVALHRHLRRCLGDAYDPATHLGGVQYLFVRAMDGETETGVYSDRPPLELVEALDALFDREAEAA</sequence>
<dbReference type="Gene3D" id="3.40.50.300">
    <property type="entry name" value="P-loop containing nucleotide triphosphate hydrolases"/>
    <property type="match status" value="2"/>
</dbReference>
<dbReference type="InterPro" id="IPR011604">
    <property type="entry name" value="PDDEXK-like_dom_sf"/>
</dbReference>
<comment type="catalytic activity">
    <reaction evidence="14 15">
        <text>ATP + H2O = ADP + phosphate + H(+)</text>
        <dbReference type="Rhea" id="RHEA:13065"/>
        <dbReference type="ChEBI" id="CHEBI:15377"/>
        <dbReference type="ChEBI" id="CHEBI:15378"/>
        <dbReference type="ChEBI" id="CHEBI:30616"/>
        <dbReference type="ChEBI" id="CHEBI:43474"/>
        <dbReference type="ChEBI" id="CHEBI:456216"/>
        <dbReference type="EC" id="5.6.2.4"/>
    </reaction>
</comment>
<comment type="subunit">
    <text evidence="15">Heterotrimer of RecB, RecC and RecD. All subunits contribute to DNA-binding. Interacts with RecA.</text>
</comment>
<dbReference type="EMBL" id="APND01000005">
    <property type="protein sequence ID" value="MES1930573.1"/>
    <property type="molecule type" value="Genomic_DNA"/>
</dbReference>
<evidence type="ECO:0000256" key="8">
    <source>
        <dbReference type="ARBA" id="ARBA00022840"/>
    </source>
</evidence>
<keyword evidence="12 15" id="KW-0413">Isomerase</keyword>
<evidence type="ECO:0000313" key="19">
    <source>
        <dbReference type="EMBL" id="MES1930573.1"/>
    </source>
</evidence>
<dbReference type="CDD" id="cd22352">
    <property type="entry name" value="RecB_C-like"/>
    <property type="match status" value="1"/>
</dbReference>
<feature type="active site" description="For nuclease activity" evidence="15">
    <location>
        <position position="1130"/>
    </location>
</feature>
<evidence type="ECO:0000259" key="18">
    <source>
        <dbReference type="PROSITE" id="PS51217"/>
    </source>
</evidence>
<dbReference type="RefSeq" id="WP_353112899.1">
    <property type="nucleotide sequence ID" value="NZ_APND01000005.1"/>
</dbReference>
<evidence type="ECO:0000256" key="13">
    <source>
        <dbReference type="ARBA" id="ARBA00034617"/>
    </source>
</evidence>
<dbReference type="EC" id="3.1.11.5" evidence="15"/>
<keyword evidence="2 15" id="KW-0479">Metal-binding</keyword>
<comment type="caution">
    <text evidence="19">The sequence shown here is derived from an EMBL/GenBank/DDBJ whole genome shotgun (WGS) entry which is preliminary data.</text>
</comment>
<dbReference type="EC" id="5.6.2.4" evidence="15"/>
<dbReference type="Gene3D" id="3.90.320.10">
    <property type="match status" value="1"/>
</dbReference>
<evidence type="ECO:0000313" key="20">
    <source>
        <dbReference type="Proteomes" id="UP001460888"/>
    </source>
</evidence>
<feature type="region of interest" description="DNA-binding and helicase activity, interacts with RecC" evidence="15">
    <location>
        <begin position="1"/>
        <end position="874"/>
    </location>
</feature>
<organism evidence="19 20">
    <name type="scientific">Salinisphaera dokdonensis CL-ES53</name>
    <dbReference type="NCBI Taxonomy" id="1304272"/>
    <lineage>
        <taxon>Bacteria</taxon>
        <taxon>Pseudomonadati</taxon>
        <taxon>Pseudomonadota</taxon>
        <taxon>Gammaproteobacteria</taxon>
        <taxon>Salinisphaerales</taxon>
        <taxon>Salinisphaeraceae</taxon>
        <taxon>Salinisphaera</taxon>
    </lineage>
</organism>
<evidence type="ECO:0000256" key="12">
    <source>
        <dbReference type="ARBA" id="ARBA00023235"/>
    </source>
</evidence>
<evidence type="ECO:0000256" key="3">
    <source>
        <dbReference type="ARBA" id="ARBA00022741"/>
    </source>
</evidence>
<keyword evidence="10 15" id="KW-0238">DNA-binding</keyword>
<evidence type="ECO:0000256" key="15">
    <source>
        <dbReference type="HAMAP-Rule" id="MF_01485"/>
    </source>
</evidence>
<dbReference type="HAMAP" id="MF_01485">
    <property type="entry name" value="RecB"/>
    <property type="match status" value="1"/>
</dbReference>
<keyword evidence="8 15" id="KW-0067">ATP-binding</keyword>
<keyword evidence="9 15" id="KW-0460">Magnesium</keyword>
<comment type="domain">
    <text evidence="15">The N-terminal DNA-binding domain is a ssDNA-dependent ATPase and has ATP-dependent 3'-5' helicase function. This domain interacts with RecC.</text>
</comment>
<evidence type="ECO:0000256" key="6">
    <source>
        <dbReference type="ARBA" id="ARBA00022806"/>
    </source>
</evidence>
<dbReference type="PANTHER" id="PTHR11070">
    <property type="entry name" value="UVRD / RECB / PCRA DNA HELICASE FAMILY MEMBER"/>
    <property type="match status" value="1"/>
</dbReference>
<dbReference type="NCBIfam" id="TIGR00609">
    <property type="entry name" value="recB"/>
    <property type="match status" value="1"/>
</dbReference>
<dbReference type="Proteomes" id="UP001460888">
    <property type="component" value="Unassembled WGS sequence"/>
</dbReference>
<keyword evidence="11 15" id="KW-0234">DNA repair</keyword>
<dbReference type="InterPro" id="IPR014017">
    <property type="entry name" value="DNA_helicase_UvrD-like_C"/>
</dbReference>
<dbReference type="InterPro" id="IPR004586">
    <property type="entry name" value="RecB"/>
</dbReference>
<dbReference type="InterPro" id="IPR014016">
    <property type="entry name" value="UvrD-like_ATP-bd"/>
</dbReference>
<name>A0ABV2B3Y4_9GAMM</name>
<feature type="domain" description="UvrD-like helicase ATP-binding" evidence="17">
    <location>
        <begin position="1"/>
        <end position="457"/>
    </location>
</feature>
<protein>
    <recommendedName>
        <fullName evidence="15">RecBCD enzyme subunit RecB</fullName>
        <ecNumber evidence="15">3.1.11.5</ecNumber>
        <ecNumber evidence="15">5.6.2.4</ecNumber>
    </recommendedName>
    <alternativeName>
        <fullName evidence="15">DNA 3'-5' helicase subunit RecB</fullName>
    </alternativeName>
    <alternativeName>
        <fullName evidence="15">Exonuclease V subunit RecB</fullName>
        <shortName evidence="15">ExoV subunit RecB</shortName>
    </alternativeName>
    <alternativeName>
        <fullName evidence="15">Helicase/nuclease RecBCD subunit RecB</fullName>
    </alternativeName>
</protein>
<dbReference type="Gene3D" id="1.10.486.10">
    <property type="entry name" value="PCRA, domain 4"/>
    <property type="match status" value="1"/>
</dbReference>
<evidence type="ECO:0000256" key="2">
    <source>
        <dbReference type="ARBA" id="ARBA00022723"/>
    </source>
</evidence>
<keyword evidence="20" id="KW-1185">Reference proteome</keyword>
<dbReference type="PANTHER" id="PTHR11070:SF23">
    <property type="entry name" value="RECBCD ENZYME SUBUNIT RECB"/>
    <property type="match status" value="1"/>
</dbReference>
<comment type="function">
    <text evidence="15">A helicase/nuclease that prepares dsDNA breaks (DSB) for recombinational DNA repair. Binds to DSBs and unwinds DNA via a highly rapid and processive ATP-dependent bidirectional helicase activity. Unwinds dsDNA until it encounters a Chi (crossover hotspot instigator) sequence from the 3' direction. Cuts ssDNA a few nucleotides 3' to the Chi site. The properties and activities of the enzyme are changed at Chi. The Chi-altered holoenzyme produces a long 3'-ssDNA overhang and facilitates RecA-binding to the ssDNA for homologous DNA recombination and repair. Holoenzyme degrades any linearized DNA that is unable to undergo homologous recombination. In the holoenzyme this subunit contributes ATPase, 3'-5' helicase, exonuclease activity and loads RecA onto ssDNA.</text>
</comment>
<dbReference type="InterPro" id="IPR027417">
    <property type="entry name" value="P-loop_NTPase"/>
</dbReference>
<comment type="cofactor">
    <cofactor evidence="15">
        <name>Mg(2+)</name>
        <dbReference type="ChEBI" id="CHEBI:18420"/>
    </cofactor>
    <text evidence="15">Binds 1 Mg(2+) ion per subunit.</text>
</comment>
<dbReference type="InterPro" id="IPR011335">
    <property type="entry name" value="Restrct_endonuc-II-like"/>
</dbReference>